<keyword evidence="1" id="KW-0812">Transmembrane</keyword>
<accession>A0ABS0PGK8</accession>
<evidence type="ECO:0000313" key="2">
    <source>
        <dbReference type="EMBL" id="MBH5396327.1"/>
    </source>
</evidence>
<name>A0ABS0PGK8_9BRAD</name>
<protein>
    <submittedName>
        <fullName evidence="2">Uncharacterized protein</fullName>
    </submittedName>
</protein>
<dbReference type="EMBL" id="JACCHP010000001">
    <property type="protein sequence ID" value="MBH5396327.1"/>
    <property type="molecule type" value="Genomic_DNA"/>
</dbReference>
<gene>
    <name evidence="2" type="ORF">HZZ13_00635</name>
</gene>
<organism evidence="2 3">
    <name type="scientific">Bradyrhizobium agreste</name>
    <dbReference type="NCBI Taxonomy" id="2751811"/>
    <lineage>
        <taxon>Bacteria</taxon>
        <taxon>Pseudomonadati</taxon>
        <taxon>Pseudomonadota</taxon>
        <taxon>Alphaproteobacteria</taxon>
        <taxon>Hyphomicrobiales</taxon>
        <taxon>Nitrobacteraceae</taxon>
        <taxon>Bradyrhizobium</taxon>
    </lineage>
</organism>
<dbReference type="Proteomes" id="UP000807370">
    <property type="component" value="Unassembled WGS sequence"/>
</dbReference>
<proteinExistence type="predicted"/>
<keyword evidence="1" id="KW-0472">Membrane</keyword>
<evidence type="ECO:0000256" key="1">
    <source>
        <dbReference type="SAM" id="Phobius"/>
    </source>
</evidence>
<keyword evidence="1" id="KW-1133">Transmembrane helix</keyword>
<reference evidence="2 3" key="1">
    <citation type="submission" date="2020-07" db="EMBL/GenBank/DDBJ databases">
        <title>Bradyrhizobium diversity isolated from nodules of indigenous legumes of Western Australia.</title>
        <authorList>
            <person name="Klepa M.S."/>
        </authorList>
    </citation>
    <scope>NUCLEOTIDE SEQUENCE [LARGE SCALE GENOMIC DNA]</scope>
    <source>
        <strain evidence="2 3">CNPSo 4010</strain>
    </source>
</reference>
<dbReference type="RefSeq" id="WP_197957767.1">
    <property type="nucleotide sequence ID" value="NZ_JACCHP010000001.1"/>
</dbReference>
<feature type="transmembrane region" description="Helical" evidence="1">
    <location>
        <begin position="29"/>
        <end position="49"/>
    </location>
</feature>
<sequence>MQPLSFVTLAVALIADTQPSNISAWQSAIPLFAAVVTALFGFGGVIVGLRWNARQAEKTEQRLRDNRRQVLRISLWAELKSLARVIKEEIAYIENNNFTWVPLVESFKIYIENIENLGLLTPAEAETITVAYYRYQENAGYIARIAKDQPEKPAIGRHIEFDFSKPTYPNMKIDVLNTLSGIVLSIEEAMRAIEKELRRTDWFGVDKQELPQAGGPDAHAPLDPV</sequence>
<keyword evidence="3" id="KW-1185">Reference proteome</keyword>
<evidence type="ECO:0000313" key="3">
    <source>
        <dbReference type="Proteomes" id="UP000807370"/>
    </source>
</evidence>
<comment type="caution">
    <text evidence="2">The sequence shown here is derived from an EMBL/GenBank/DDBJ whole genome shotgun (WGS) entry which is preliminary data.</text>
</comment>